<gene>
    <name evidence="2" type="ORF">ACFSF0_16655</name>
</gene>
<dbReference type="InterPro" id="IPR029069">
    <property type="entry name" value="HotDog_dom_sf"/>
</dbReference>
<evidence type="ECO:0000313" key="2">
    <source>
        <dbReference type="EMBL" id="MFD1712238.1"/>
    </source>
</evidence>
<dbReference type="InterPro" id="IPR052741">
    <property type="entry name" value="Mitochondrial_HTD2"/>
</dbReference>
<reference evidence="3" key="1">
    <citation type="journal article" date="2019" name="Int. J. Syst. Evol. Microbiol.">
        <title>The Global Catalogue of Microorganisms (GCM) 10K type strain sequencing project: providing services to taxonomists for standard genome sequencing and annotation.</title>
        <authorList>
            <consortium name="The Broad Institute Genomics Platform"/>
            <consortium name="The Broad Institute Genome Sequencing Center for Infectious Disease"/>
            <person name="Wu L."/>
            <person name="Ma J."/>
        </authorList>
    </citation>
    <scope>NUCLEOTIDE SEQUENCE [LARGE SCALE GENOMIC DNA]</scope>
    <source>
        <strain evidence="3">LMG 29247</strain>
    </source>
</reference>
<dbReference type="EMBL" id="JBHUEJ010000036">
    <property type="protein sequence ID" value="MFD1712238.1"/>
    <property type="molecule type" value="Genomic_DNA"/>
</dbReference>
<evidence type="ECO:0000256" key="1">
    <source>
        <dbReference type="SAM" id="MobiDB-lite"/>
    </source>
</evidence>
<dbReference type="PANTHER" id="PTHR28152:SF1">
    <property type="entry name" value="HYDROXYACYL-THIOESTER DEHYDRATASE TYPE 2, MITOCHONDRIAL"/>
    <property type="match status" value="1"/>
</dbReference>
<feature type="region of interest" description="Disordered" evidence="1">
    <location>
        <begin position="153"/>
        <end position="174"/>
    </location>
</feature>
<dbReference type="Proteomes" id="UP001597304">
    <property type="component" value="Unassembled WGS sequence"/>
</dbReference>
<feature type="compositionally biased region" description="Low complexity" evidence="1">
    <location>
        <begin position="157"/>
        <end position="172"/>
    </location>
</feature>
<keyword evidence="3" id="KW-1185">Reference proteome</keyword>
<organism evidence="2 3">
    <name type="scientific">Ottowia flava</name>
    <dbReference type="NCBI Taxonomy" id="2675430"/>
    <lineage>
        <taxon>Bacteria</taxon>
        <taxon>Pseudomonadati</taxon>
        <taxon>Pseudomonadota</taxon>
        <taxon>Betaproteobacteria</taxon>
        <taxon>Burkholderiales</taxon>
        <taxon>Comamonadaceae</taxon>
        <taxon>Ottowia</taxon>
    </lineage>
</organism>
<dbReference type="RefSeq" id="WP_147912185.1">
    <property type="nucleotide sequence ID" value="NZ_JBHUEJ010000036.1"/>
</dbReference>
<dbReference type="SUPFAM" id="SSF54637">
    <property type="entry name" value="Thioesterase/thiol ester dehydrase-isomerase"/>
    <property type="match status" value="1"/>
</dbReference>
<comment type="caution">
    <text evidence="2">The sequence shown here is derived from an EMBL/GenBank/DDBJ whole genome shotgun (WGS) entry which is preliminary data.</text>
</comment>
<name>A0ABW4KY52_9BURK</name>
<accession>A0ABW4KY52</accession>
<sequence>MTSPNAPTATEVEHDRCSLTLVRRLLAMLDRDPASLRMGDRLPHGWHNLMFNPPTRQSALRPDGATRHRVNIPGLEDLPRLMFAGRRCQFPGEIAIGADVRQETRRLGEPVMKQGRSGRFALVAFEHRIFVEGEAAPAVIELRDYVLREGAPPQSVTAAPPAAPDPTESASARPGYVRSLLPDEVLNFRYSAICDNPHRIHTDLAYATQVEGYPALVVNGGIPATYLHEVFRSVAGREPVAFDVRNVAAMFCGNPLHFFAQPEGDGWKLWAQDDAGRTTVEASGR</sequence>
<proteinExistence type="predicted"/>
<evidence type="ECO:0000313" key="3">
    <source>
        <dbReference type="Proteomes" id="UP001597304"/>
    </source>
</evidence>
<protein>
    <submittedName>
        <fullName evidence="2">Acyl-CoA dehydrogenase</fullName>
    </submittedName>
</protein>
<dbReference type="Gene3D" id="3.10.129.10">
    <property type="entry name" value="Hotdog Thioesterase"/>
    <property type="match status" value="1"/>
</dbReference>
<dbReference type="PANTHER" id="PTHR28152">
    <property type="entry name" value="HYDROXYACYL-THIOESTER DEHYDRATASE TYPE 2, MITOCHONDRIAL"/>
    <property type="match status" value="1"/>
</dbReference>